<feature type="transmembrane region" description="Helical" evidence="1">
    <location>
        <begin position="366"/>
        <end position="385"/>
    </location>
</feature>
<feature type="transmembrane region" description="Helical" evidence="1">
    <location>
        <begin position="302"/>
        <end position="322"/>
    </location>
</feature>
<evidence type="ECO:0008006" key="7">
    <source>
        <dbReference type="Google" id="ProtNLM"/>
    </source>
</evidence>
<evidence type="ECO:0000256" key="1">
    <source>
        <dbReference type="SAM" id="Phobius"/>
    </source>
</evidence>
<dbReference type="Gene3D" id="1.20.5.1930">
    <property type="match status" value="1"/>
</dbReference>
<evidence type="ECO:0000259" key="3">
    <source>
        <dbReference type="Pfam" id="PF07696"/>
    </source>
</evidence>
<sequence length="593" mass="68985">MKIIGLYILVTLSCVQLAFCQQIYDVNAVNNDDLAYFFEKTEEEINLTQVLSDTSVQWKTISNSNLSFFIFHQKMWFKAKFYSNKEIEKLFSLNYVLIPYGKIYVSSSISDDLKEYDISTTVTKGKTDNAIPLYFKEGETKELYLEINGYGGALSTFAKLYDTTEYKQLSTTRDKVFLIIRTLSILLALGMLVLGFITKDKAYFGVLLYSLGFSLFSEIESGNFLGLLDFRGADFSYLLRIIVNQVGVYGLSQYFKYSLTDKKDKEVLPYILHVNILLIALYIVSFFYPYNFWINTLTTVGVILYCWWYANLILLNMIIPALKEKKPFSKITLSLYIFIMVTFFLFVAVPHFGIMKRSFYTNVISYFNAVLISAFIIYILIMKWLDTIKNYQKLQNIEKEHQLKHIQTIVDSQENERNRIGRDIHDRIGGNLSFMKMKNQDNDIQPILDNTLSNVRELSHNLVTPNLEKEYFLDELQELALKMSTSSTHYTFTHHIDGKIDTSETNFHHIYRIIQEMYTVLPIISKATRVDLEISREKEKLLISYLDNSTLKFASTEDIDREIQNVKYRIQILSGIHKINTKRGIAILIQIPL</sequence>
<keyword evidence="1" id="KW-1133">Transmembrane helix</keyword>
<dbReference type="RefSeq" id="WP_144073138.1">
    <property type="nucleotide sequence ID" value="NZ_CP076128.1"/>
</dbReference>
<feature type="domain" description="7TM-DISM receptor extracellular" evidence="3">
    <location>
        <begin position="36"/>
        <end position="151"/>
    </location>
</feature>
<evidence type="ECO:0000313" key="6">
    <source>
        <dbReference type="Proteomes" id="UP000682802"/>
    </source>
</evidence>
<protein>
    <recommendedName>
        <fullName evidence="7">Signal transduction histidine kinase subgroup 3 dimerisation and phosphoacceptor domain-containing protein</fullName>
    </recommendedName>
</protein>
<dbReference type="InterPro" id="IPR011712">
    <property type="entry name" value="Sig_transdc_His_kin_sub3_dim/P"/>
</dbReference>
<evidence type="ECO:0000313" key="5">
    <source>
        <dbReference type="EMBL" id="QWG05694.1"/>
    </source>
</evidence>
<evidence type="ECO:0000256" key="2">
    <source>
        <dbReference type="SAM" id="SignalP"/>
    </source>
</evidence>
<feature type="domain" description="Signal transduction histidine kinase subgroup 3 dimerisation and phosphoacceptor" evidence="4">
    <location>
        <begin position="416"/>
        <end position="438"/>
    </location>
</feature>
<feature type="transmembrane region" description="Helical" evidence="1">
    <location>
        <begin position="267"/>
        <end position="290"/>
    </location>
</feature>
<accession>A0ABX8GQ22</accession>
<dbReference type="EMBL" id="CP076128">
    <property type="protein sequence ID" value="QWG05694.1"/>
    <property type="molecule type" value="Genomic_DNA"/>
</dbReference>
<proteinExistence type="predicted"/>
<feature type="chain" id="PRO_5046798619" description="Signal transduction histidine kinase subgroup 3 dimerisation and phosphoacceptor domain-containing protein" evidence="2">
    <location>
        <begin position="19"/>
        <end position="593"/>
    </location>
</feature>
<dbReference type="Pfam" id="PF07730">
    <property type="entry name" value="HisKA_3"/>
    <property type="match status" value="1"/>
</dbReference>
<name>A0ABX8GQ22_9BACT</name>
<dbReference type="Pfam" id="PF07696">
    <property type="entry name" value="7TMR-DISMED2"/>
    <property type="match status" value="1"/>
</dbReference>
<reference evidence="5 6" key="1">
    <citation type="submission" date="2021-05" db="EMBL/GenBank/DDBJ databases">
        <title>Comparative genomic studies on the polysaccharide-degrading batcterial strains of the Flammeovirga genus.</title>
        <authorList>
            <person name="Zewei F."/>
            <person name="Zheng Z."/>
            <person name="Yu L."/>
            <person name="Ruyue G."/>
            <person name="Yanhong M."/>
            <person name="Yuanyuan C."/>
            <person name="Jingyan G."/>
            <person name="Wenjun H."/>
        </authorList>
    </citation>
    <scope>NUCLEOTIDE SEQUENCE [LARGE SCALE GENOMIC DNA]</scope>
    <source>
        <strain evidence="5 6">YS10</strain>
    </source>
</reference>
<organism evidence="5 6">
    <name type="scientific">Flammeovirga kamogawensis</name>
    <dbReference type="NCBI Taxonomy" id="373891"/>
    <lineage>
        <taxon>Bacteria</taxon>
        <taxon>Pseudomonadati</taxon>
        <taxon>Bacteroidota</taxon>
        <taxon>Cytophagia</taxon>
        <taxon>Cytophagales</taxon>
        <taxon>Flammeovirgaceae</taxon>
        <taxon>Flammeovirga</taxon>
    </lineage>
</organism>
<keyword evidence="2" id="KW-0732">Signal</keyword>
<dbReference type="Proteomes" id="UP000682802">
    <property type="component" value="Chromosome 1"/>
</dbReference>
<feature type="signal peptide" evidence="2">
    <location>
        <begin position="1"/>
        <end position="18"/>
    </location>
</feature>
<keyword evidence="6" id="KW-1185">Reference proteome</keyword>
<gene>
    <name evidence="5" type="ORF">KM029_09890</name>
</gene>
<dbReference type="InterPro" id="IPR011622">
    <property type="entry name" value="7TMR_DISM_rcpt_extracell_dom2"/>
</dbReference>
<keyword evidence="1" id="KW-0812">Transmembrane</keyword>
<evidence type="ECO:0000259" key="4">
    <source>
        <dbReference type="Pfam" id="PF07730"/>
    </source>
</evidence>
<feature type="transmembrane region" description="Helical" evidence="1">
    <location>
        <begin position="176"/>
        <end position="197"/>
    </location>
</feature>
<keyword evidence="1" id="KW-0472">Membrane</keyword>
<feature type="transmembrane region" description="Helical" evidence="1">
    <location>
        <begin position="334"/>
        <end position="354"/>
    </location>
</feature>